<keyword evidence="1" id="KW-0812">Transmembrane</keyword>
<keyword evidence="1" id="KW-0472">Membrane</keyword>
<dbReference type="EMBL" id="JAVIDA010000009">
    <property type="protein sequence ID" value="MDQ9071517.1"/>
    <property type="molecule type" value="Genomic_DNA"/>
</dbReference>
<evidence type="ECO:0000256" key="1">
    <source>
        <dbReference type="SAM" id="Phobius"/>
    </source>
</evidence>
<name>A0AAW8JJG0_9GAMM</name>
<dbReference type="Proteomes" id="UP001243195">
    <property type="component" value="Unassembled WGS sequence"/>
</dbReference>
<organism evidence="2 3">
    <name type="scientific">Acinetobacter gerneri</name>
    <dbReference type="NCBI Taxonomy" id="202952"/>
    <lineage>
        <taxon>Bacteria</taxon>
        <taxon>Pseudomonadati</taxon>
        <taxon>Pseudomonadota</taxon>
        <taxon>Gammaproteobacteria</taxon>
        <taxon>Moraxellales</taxon>
        <taxon>Moraxellaceae</taxon>
        <taxon>Acinetobacter</taxon>
    </lineage>
</organism>
<feature type="transmembrane region" description="Helical" evidence="1">
    <location>
        <begin position="191"/>
        <end position="215"/>
    </location>
</feature>
<reference evidence="2" key="1">
    <citation type="submission" date="2023-08" db="EMBL/GenBank/DDBJ databases">
        <title>Emergence of clinically-relevant ST2 carbapenem-resistant Acinetobacter baumannii strains in hospital sewages in Zhejiang, East of China.</title>
        <authorList>
            <person name="Kaichao C."/>
            <person name="Zhang R."/>
        </authorList>
    </citation>
    <scope>NUCLEOTIDE SEQUENCE</scope>
    <source>
        <strain evidence="2">M-SY-60</strain>
    </source>
</reference>
<feature type="transmembrane region" description="Helical" evidence="1">
    <location>
        <begin position="91"/>
        <end position="107"/>
    </location>
</feature>
<sequence>MYVGHLAIGVAIKAKFPQVSTLAIMLGVGFLDIIDGILIMLGINHVSPNLQSGPYLFFDLKFIDWDHSLLMAILLSILWGAIFFKNKTTAIVAGLACFSHWLADWPLHNMDLALFPYSIAHFGYGLWGKLGTGSWILEGIFSAIVLAYAWQQFKKQNISIFWPVVFLTISFFNLSPWFSPMKKAAQLAEPYASLLHGFFVFIGFFIPALLITWLINRQKKSFQ</sequence>
<accession>A0AAW8JJG0</accession>
<feature type="transmembrane region" description="Helical" evidence="1">
    <location>
        <begin position="22"/>
        <end position="47"/>
    </location>
</feature>
<feature type="transmembrane region" description="Helical" evidence="1">
    <location>
        <begin position="127"/>
        <end position="148"/>
    </location>
</feature>
<dbReference type="AlphaFoldDB" id="A0AAW8JJG0"/>
<keyword evidence="1" id="KW-1133">Transmembrane helix</keyword>
<evidence type="ECO:0000313" key="3">
    <source>
        <dbReference type="Proteomes" id="UP001243195"/>
    </source>
</evidence>
<dbReference type="RefSeq" id="WP_308955814.1">
    <property type="nucleotide sequence ID" value="NZ_JAVICY010000010.1"/>
</dbReference>
<protein>
    <recommendedName>
        <fullName evidence="4">Metal-dependent hydrolase</fullName>
    </recommendedName>
</protein>
<feature type="transmembrane region" description="Helical" evidence="1">
    <location>
        <begin position="160"/>
        <end position="179"/>
    </location>
</feature>
<evidence type="ECO:0008006" key="4">
    <source>
        <dbReference type="Google" id="ProtNLM"/>
    </source>
</evidence>
<gene>
    <name evidence="2" type="ORF">RFH51_08615</name>
</gene>
<evidence type="ECO:0000313" key="2">
    <source>
        <dbReference type="EMBL" id="MDQ9071517.1"/>
    </source>
</evidence>
<proteinExistence type="predicted"/>
<comment type="caution">
    <text evidence="2">The sequence shown here is derived from an EMBL/GenBank/DDBJ whole genome shotgun (WGS) entry which is preliminary data.</text>
</comment>
<feature type="transmembrane region" description="Helical" evidence="1">
    <location>
        <begin position="67"/>
        <end position="84"/>
    </location>
</feature>